<organism evidence="1 2">
    <name type="scientific">Bacteroides ovatus</name>
    <dbReference type="NCBI Taxonomy" id="28116"/>
    <lineage>
        <taxon>Bacteria</taxon>
        <taxon>Pseudomonadati</taxon>
        <taxon>Bacteroidota</taxon>
        <taxon>Bacteroidia</taxon>
        <taxon>Bacteroidales</taxon>
        <taxon>Bacteroidaceae</taxon>
        <taxon>Bacteroides</taxon>
    </lineage>
</organism>
<dbReference type="EMBL" id="FNDO01000002">
    <property type="protein sequence ID" value="SDH20138.1"/>
    <property type="molecule type" value="Genomic_DNA"/>
</dbReference>
<sequence length="170" mass="19589">MNLVLAEIIKDNNGYCRRITTLPDSFDMTITFDPKGTCFLNFVKTDGTLIMSTAIETNKDMKEIVRRTDKKTLKRIARNLLATINYDILYFIANDNYEDDEFDELPNQTIFADGIKAMNLNYIKAEWSTEFEIKCISNISVFRDVMRDSSFLDKPASDSTQSNHPNKKKS</sequence>
<proteinExistence type="predicted"/>
<dbReference type="Proteomes" id="UP000181870">
    <property type="component" value="Unassembled WGS sequence"/>
</dbReference>
<gene>
    <name evidence="1" type="ORF">SAMN05192582_1002176</name>
</gene>
<reference evidence="1 2" key="1">
    <citation type="submission" date="2016-10" db="EMBL/GenBank/DDBJ databases">
        <authorList>
            <person name="de Groot N.N."/>
        </authorList>
    </citation>
    <scope>NUCLEOTIDE SEQUENCE [LARGE SCALE GENOMIC DNA]</scope>
    <source>
        <strain evidence="1 2">NLAE-zl-C57</strain>
    </source>
</reference>
<dbReference type="RefSeq" id="WP_074635713.1">
    <property type="nucleotide sequence ID" value="NZ_FNDO01000002.1"/>
</dbReference>
<evidence type="ECO:0000313" key="2">
    <source>
        <dbReference type="Proteomes" id="UP000181870"/>
    </source>
</evidence>
<protein>
    <submittedName>
        <fullName evidence="1">Uncharacterized protein</fullName>
    </submittedName>
</protein>
<evidence type="ECO:0000313" key="1">
    <source>
        <dbReference type="EMBL" id="SDH20138.1"/>
    </source>
</evidence>
<accession>A0A1G8AGR2</accession>
<dbReference type="AlphaFoldDB" id="A0A1G8AGR2"/>
<name>A0A1G8AGR2_BACOV</name>